<dbReference type="AlphaFoldDB" id="A0A8F5GSH7"/>
<dbReference type="RefSeq" id="WP_218267020.1">
    <property type="nucleotide sequence ID" value="NZ_CP077717.1"/>
</dbReference>
<reference evidence="1" key="1">
    <citation type="journal article" date="2021" name="Environ. Microbiol.">
        <title>New insights into the diversity and evolution of the archaeal mobilome from three complete genomes of Saccharolobus shibatae.</title>
        <authorList>
            <person name="Medvedeva S."/>
            <person name="Brandt D."/>
            <person name="Cvirkaite-Krupovic V."/>
            <person name="Liu Y."/>
            <person name="Severinov K."/>
            <person name="Ishino S."/>
            <person name="Ishino Y."/>
            <person name="Prangishvili D."/>
            <person name="Kalinowski J."/>
            <person name="Krupovic M."/>
        </authorList>
    </citation>
    <scope>NUCLEOTIDE SEQUENCE</scope>
    <source>
        <strain evidence="1">B12</strain>
    </source>
</reference>
<dbReference type="GeneID" id="65562351"/>
<accession>A0A8F5GSH7</accession>
<protein>
    <submittedName>
        <fullName evidence="1">Uncharacterized protein</fullName>
    </submittedName>
</protein>
<name>A0A8F5GSH7_SACSH</name>
<dbReference type="KEGG" id="sshi:J5U23_00752"/>
<organism evidence="1 2">
    <name type="scientific">Saccharolobus shibatae (strain ATCC 51178 / DSM 5389 / JCM 8931 / NBRC 15437 / B12)</name>
    <name type="common">Sulfolobus shibatae</name>
    <dbReference type="NCBI Taxonomy" id="523848"/>
    <lineage>
        <taxon>Archaea</taxon>
        <taxon>Thermoproteota</taxon>
        <taxon>Thermoprotei</taxon>
        <taxon>Sulfolobales</taxon>
        <taxon>Sulfolobaceae</taxon>
        <taxon>Saccharolobus</taxon>
    </lineage>
</organism>
<dbReference type="EMBL" id="CP077717">
    <property type="protein sequence ID" value="QXJ27884.1"/>
    <property type="molecule type" value="Genomic_DNA"/>
</dbReference>
<dbReference type="OrthoDB" id="38459at2157"/>
<evidence type="ECO:0000313" key="2">
    <source>
        <dbReference type="Proteomes" id="UP000694018"/>
    </source>
</evidence>
<dbReference type="Proteomes" id="UP000694018">
    <property type="component" value="Chromosome"/>
</dbReference>
<evidence type="ECO:0000313" key="1">
    <source>
        <dbReference type="EMBL" id="QXJ27884.1"/>
    </source>
</evidence>
<sequence length="269" mass="30776">MPYAEEMEVKANRYQLLSFFIDPVRFTGILGHLMIVNIFDKTENKFVTMGSLKNPENKFKVLYVIGDPESRVTTFSGTMEGPMLTFNTITYKGEGDNGKLIWKIDLILTELGRLTRIKVAVDVKQSFGFLDKVRMGDFDFATHLVKEHIVPFLRFYFKPSINEETPTLNEVFRFRGSVEEVILKLREVMVNIKQGGIIILGDDYNIMTSIVNGEVSHAQINNMDVPGNEIFAYLLKASGNVELIAYDISLDELIFKNLKKRLEEIKVRS</sequence>
<proteinExistence type="predicted"/>
<gene>
    <name evidence="1" type="ORF">J5U23_00752</name>
</gene>